<keyword evidence="2" id="KW-0472">Membrane</keyword>
<feature type="compositionally biased region" description="Low complexity" evidence="1">
    <location>
        <begin position="109"/>
        <end position="120"/>
    </location>
</feature>
<evidence type="ECO:0000313" key="4">
    <source>
        <dbReference type="EMBL" id="CCI11329.1"/>
    </source>
</evidence>
<dbReference type="InParanoid" id="A0A024FXE1"/>
<feature type="transmembrane region" description="Helical" evidence="2">
    <location>
        <begin position="170"/>
        <end position="191"/>
    </location>
</feature>
<feature type="compositionally biased region" description="Low complexity" evidence="1">
    <location>
        <begin position="127"/>
        <end position="152"/>
    </location>
</feature>
<feature type="signal peptide" evidence="3">
    <location>
        <begin position="1"/>
        <end position="28"/>
    </location>
</feature>
<feature type="compositionally biased region" description="Polar residues" evidence="1">
    <location>
        <begin position="207"/>
        <end position="233"/>
    </location>
</feature>
<evidence type="ECO:0000256" key="1">
    <source>
        <dbReference type="SAM" id="MobiDB-lite"/>
    </source>
</evidence>
<keyword evidence="2" id="KW-1133">Transmembrane helix</keyword>
<feature type="region of interest" description="Disordered" evidence="1">
    <location>
        <begin position="206"/>
        <end position="233"/>
    </location>
</feature>
<reference evidence="4 5" key="1">
    <citation type="submission" date="2012-05" db="EMBL/GenBank/DDBJ databases">
        <title>Recombination and specialization in a pathogen metapopulation.</title>
        <authorList>
            <person name="Gardiner A."/>
            <person name="Kemen E."/>
            <person name="Schultz-Larsen T."/>
            <person name="MacLean D."/>
            <person name="Van Oosterhout C."/>
            <person name="Jones J.D.G."/>
        </authorList>
    </citation>
    <scope>NUCLEOTIDE SEQUENCE [LARGE SCALE GENOMIC DNA]</scope>
    <source>
        <strain evidence="4 5">Ac Nc2</strain>
    </source>
</reference>
<comment type="caution">
    <text evidence="4">The sequence shown here is derived from an EMBL/GenBank/DDBJ whole genome shotgun (WGS) entry which is preliminary data.</text>
</comment>
<dbReference type="AlphaFoldDB" id="A0A024FXE1"/>
<dbReference type="Proteomes" id="UP000053237">
    <property type="component" value="Unassembled WGS sequence"/>
</dbReference>
<name>A0A024FXE1_9STRA</name>
<evidence type="ECO:0000256" key="2">
    <source>
        <dbReference type="SAM" id="Phobius"/>
    </source>
</evidence>
<accession>A0A024FXE1</accession>
<dbReference type="EMBL" id="CAIX01000945">
    <property type="protein sequence ID" value="CCI11329.1"/>
    <property type="molecule type" value="Genomic_DNA"/>
</dbReference>
<dbReference type="STRING" id="65357.A0A024FXE1"/>
<sequence length="256" mass="26708">MRNFNQSLLYVTYCGTLLLCIRVDKVDGQCAKLTTCYKGGIVDEPCAIPLGCPACVTFKDSGCFELVGNKCNFGVDCTEAWANFGTPKDSSNSSTVIPTPVSAPPTIPTTPSKTTHGTVPLATTLKPPITAPSGTTSPSSDSVSVPNDISNNGTTPAKSSKKHKAEITTVFAILGAAIGVIAVGIIFLILVRRTGVHGDMDDLVTTPPMSKSGHGTQYAKSAPSGSNVSPWSHGTSKIARPVIVGQYPSHPRAFEL</sequence>
<gene>
    <name evidence="4" type="ORF">BN9_127410</name>
</gene>
<protein>
    <submittedName>
        <fullName evidence="4">Uncharacterized protein</fullName>
    </submittedName>
</protein>
<keyword evidence="2" id="KW-0812">Transmembrane</keyword>
<proteinExistence type="predicted"/>
<keyword evidence="3" id="KW-0732">Signal</keyword>
<evidence type="ECO:0000313" key="5">
    <source>
        <dbReference type="Proteomes" id="UP000053237"/>
    </source>
</evidence>
<evidence type="ECO:0000256" key="3">
    <source>
        <dbReference type="SAM" id="SignalP"/>
    </source>
</evidence>
<feature type="chain" id="PRO_5001529165" evidence="3">
    <location>
        <begin position="29"/>
        <end position="256"/>
    </location>
</feature>
<keyword evidence="5" id="KW-1185">Reference proteome</keyword>
<organism evidence="4 5">
    <name type="scientific">Albugo candida</name>
    <dbReference type="NCBI Taxonomy" id="65357"/>
    <lineage>
        <taxon>Eukaryota</taxon>
        <taxon>Sar</taxon>
        <taxon>Stramenopiles</taxon>
        <taxon>Oomycota</taxon>
        <taxon>Peronosporomycetes</taxon>
        <taxon>Albuginales</taxon>
        <taxon>Albuginaceae</taxon>
        <taxon>Albugo</taxon>
    </lineage>
</organism>
<feature type="region of interest" description="Disordered" evidence="1">
    <location>
        <begin position="93"/>
        <end position="162"/>
    </location>
</feature>